<comment type="caution">
    <text evidence="3">The sequence shown here is derived from an EMBL/GenBank/DDBJ whole genome shotgun (WGS) entry which is preliminary data.</text>
</comment>
<dbReference type="AlphaFoldDB" id="A0A644XE53"/>
<protein>
    <submittedName>
        <fullName evidence="3">Uncharacterized protein</fullName>
    </submittedName>
</protein>
<reference evidence="3" key="1">
    <citation type="submission" date="2019-08" db="EMBL/GenBank/DDBJ databases">
        <authorList>
            <person name="Kucharzyk K."/>
            <person name="Murdoch R.W."/>
            <person name="Higgins S."/>
            <person name="Loffler F."/>
        </authorList>
    </citation>
    <scope>NUCLEOTIDE SEQUENCE</scope>
</reference>
<keyword evidence="2" id="KW-1133">Transmembrane helix</keyword>
<name>A0A644XE53_9ZZZZ</name>
<evidence type="ECO:0000256" key="2">
    <source>
        <dbReference type="SAM" id="Phobius"/>
    </source>
</evidence>
<keyword evidence="2" id="KW-0812">Transmembrane</keyword>
<feature type="compositionally biased region" description="Low complexity" evidence="1">
    <location>
        <begin position="127"/>
        <end position="138"/>
    </location>
</feature>
<feature type="region of interest" description="Disordered" evidence="1">
    <location>
        <begin position="115"/>
        <end position="176"/>
    </location>
</feature>
<feature type="compositionally biased region" description="Basic and acidic residues" evidence="1">
    <location>
        <begin position="139"/>
        <end position="176"/>
    </location>
</feature>
<evidence type="ECO:0000256" key="1">
    <source>
        <dbReference type="SAM" id="MobiDB-lite"/>
    </source>
</evidence>
<sequence length="176" mass="20012">MFNKKVLIGTIIFSLMVFIGSIQINIVNTKALSPVGNGEDNYELVKEEFGEDFEEFIRDDAEVKIYTSQLEDDSTIIKIEDKEFKVNTDNVVTEKIYMVGSKIYSGFNSIKNKINGKIKNDNKNEETNSINEETNSTDEGNKEDINNTEIEGKEESTNTNNDKLDKIVDDFLEKSN</sequence>
<accession>A0A644XE53</accession>
<organism evidence="3">
    <name type="scientific">bioreactor metagenome</name>
    <dbReference type="NCBI Taxonomy" id="1076179"/>
    <lineage>
        <taxon>unclassified sequences</taxon>
        <taxon>metagenomes</taxon>
        <taxon>ecological metagenomes</taxon>
    </lineage>
</organism>
<proteinExistence type="predicted"/>
<keyword evidence="2" id="KW-0472">Membrane</keyword>
<dbReference type="EMBL" id="VSSQ01002215">
    <property type="protein sequence ID" value="MPM14041.1"/>
    <property type="molecule type" value="Genomic_DNA"/>
</dbReference>
<gene>
    <name evidence="3" type="ORF">SDC9_60401</name>
</gene>
<evidence type="ECO:0000313" key="3">
    <source>
        <dbReference type="EMBL" id="MPM14041.1"/>
    </source>
</evidence>
<feature type="transmembrane region" description="Helical" evidence="2">
    <location>
        <begin position="6"/>
        <end position="27"/>
    </location>
</feature>